<dbReference type="InterPro" id="IPR012854">
    <property type="entry name" value="Cu_amine_oxidase-like_N"/>
</dbReference>
<comment type="caution">
    <text evidence="3">The sequence shown here is derived from an EMBL/GenBank/DDBJ whole genome shotgun (WGS) entry which is preliminary data.</text>
</comment>
<gene>
    <name evidence="3" type="ORF">A8990_10561</name>
</gene>
<dbReference type="AlphaFoldDB" id="A0A3D9SNU0"/>
<feature type="chain" id="PRO_5039017855" evidence="1">
    <location>
        <begin position="24"/>
        <end position="505"/>
    </location>
</feature>
<evidence type="ECO:0000259" key="2">
    <source>
        <dbReference type="Pfam" id="PF07833"/>
    </source>
</evidence>
<sequence length="505" mass="53941">MIQASLRKLSLAAILLAGSGALALPAAIAAPTVVDDDPDSVITFQTQDIQAVHMRHSDMVYVPLFGSRTEDQPSLERVAVIMERLLSKAKPDTESASIDSQNVYFMTKINVTLADGGTFIILIGGADKLYFDYGGSNYMAQDAAAVKELNSLLVEPDQTYYSTSNPQIGKSIHIKGNDASSEQGVIRIFANENGSFGGGLTSANGVLYPSRQALLIYEAPIMQGRYDLTFTMPAYGKAFDGSLKPVSLGKSWLYYDTGGLASMKEVTITAPSKPMLSINGVPVTGAGLQPVVQNGVMLLPMRALADALEWPVMWDAEHKAALLGAVQPGKSVWAANNGSSLSVWVNGKPLSGAGSKPVLLHNAVYLPLRATATAFGSAVDWTQTVRSANLTVKPLLLSPEKYAADSRKLAAAKSINAYVSAMNSRDLTTLKTLFAKDRLVWPAFEAIGQQLITGVKIASFQDRPGNALLAEVTFTYLFDPNGQKLGGRGIVFVQENGAWKIADVD</sequence>
<feature type="domain" description="Copper amine oxidase-like N-terminal" evidence="2">
    <location>
        <begin position="278"/>
        <end position="386"/>
    </location>
</feature>
<evidence type="ECO:0000313" key="3">
    <source>
        <dbReference type="EMBL" id="REE91356.1"/>
    </source>
</evidence>
<dbReference type="SUPFAM" id="SSF54427">
    <property type="entry name" value="NTF2-like"/>
    <property type="match status" value="1"/>
</dbReference>
<dbReference type="RefSeq" id="WP_181909424.1">
    <property type="nucleotide sequence ID" value="NZ_QTTN01000005.1"/>
</dbReference>
<protein>
    <submittedName>
        <fullName evidence="3">Copper amine oxidase-like protein</fullName>
    </submittedName>
</protein>
<reference evidence="3 4" key="1">
    <citation type="submission" date="2018-08" db="EMBL/GenBank/DDBJ databases">
        <title>Genomic Encyclopedia of Type Strains, Phase III (KMG-III): the genomes of soil and plant-associated and newly described type strains.</title>
        <authorList>
            <person name="Whitman W."/>
        </authorList>
    </citation>
    <scope>NUCLEOTIDE SEQUENCE [LARGE SCALE GENOMIC DNA]</scope>
    <source>
        <strain evidence="3 4">CGMCC 1.10966</strain>
    </source>
</reference>
<dbReference type="EMBL" id="QTTN01000005">
    <property type="protein sequence ID" value="REE91356.1"/>
    <property type="molecule type" value="Genomic_DNA"/>
</dbReference>
<evidence type="ECO:0000256" key="1">
    <source>
        <dbReference type="SAM" id="SignalP"/>
    </source>
</evidence>
<evidence type="ECO:0000313" key="4">
    <source>
        <dbReference type="Proteomes" id="UP000256304"/>
    </source>
</evidence>
<dbReference type="InterPro" id="IPR032710">
    <property type="entry name" value="NTF2-like_dom_sf"/>
</dbReference>
<organism evidence="3 4">
    <name type="scientific">Paenibacillus taihuensis</name>
    <dbReference type="NCBI Taxonomy" id="1156355"/>
    <lineage>
        <taxon>Bacteria</taxon>
        <taxon>Bacillati</taxon>
        <taxon>Bacillota</taxon>
        <taxon>Bacilli</taxon>
        <taxon>Bacillales</taxon>
        <taxon>Paenibacillaceae</taxon>
        <taxon>Paenibacillus</taxon>
    </lineage>
</organism>
<dbReference type="Gene3D" id="3.30.457.10">
    <property type="entry name" value="Copper amine oxidase-like, N-terminal domain"/>
    <property type="match status" value="1"/>
</dbReference>
<feature type="signal peptide" evidence="1">
    <location>
        <begin position="1"/>
        <end position="23"/>
    </location>
</feature>
<proteinExistence type="predicted"/>
<dbReference type="SUPFAM" id="SSF55383">
    <property type="entry name" value="Copper amine oxidase, domain N"/>
    <property type="match status" value="1"/>
</dbReference>
<keyword evidence="1" id="KW-0732">Signal</keyword>
<keyword evidence="4" id="KW-1185">Reference proteome</keyword>
<name>A0A3D9SNU0_9BACL</name>
<accession>A0A3D9SNU0</accession>
<dbReference type="InterPro" id="IPR036582">
    <property type="entry name" value="Mao_N_sf"/>
</dbReference>
<dbReference type="Pfam" id="PF07833">
    <property type="entry name" value="Cu_amine_oxidN1"/>
    <property type="match status" value="1"/>
</dbReference>
<dbReference type="Proteomes" id="UP000256304">
    <property type="component" value="Unassembled WGS sequence"/>
</dbReference>